<sequence length="154" mass="17961">MLALVGCGSTSVEVDSTDVFENEYGRFSPPDNWLTSKNANWIYEYDGTPDENNKNQWIVLSSRDFLSTIVVSFESFKAQNQMQVDEEAYLKRVYRIKTEQEIKSDKMMNVYISDAWVSYLANIRCTNFTTTYGKAWNKGHFLSKDYSFTCTYYD</sequence>
<organism evidence="1 2">
    <name type="scientific">Shewanella polaris</name>
    <dbReference type="NCBI Taxonomy" id="2588449"/>
    <lineage>
        <taxon>Bacteria</taxon>
        <taxon>Pseudomonadati</taxon>
        <taxon>Pseudomonadota</taxon>
        <taxon>Gammaproteobacteria</taxon>
        <taxon>Alteromonadales</taxon>
        <taxon>Shewanellaceae</taxon>
        <taxon>Shewanella</taxon>
    </lineage>
</organism>
<dbReference type="RefSeq" id="WP_140234279.1">
    <property type="nucleotide sequence ID" value="NZ_CP041036.1"/>
</dbReference>
<evidence type="ECO:0000313" key="1">
    <source>
        <dbReference type="EMBL" id="QDE31388.1"/>
    </source>
</evidence>
<dbReference type="KEGG" id="spol:FH971_10635"/>
<gene>
    <name evidence="1" type="ORF">FH971_10635</name>
</gene>
<name>A0A4Y5YFJ0_9GAMM</name>
<proteinExistence type="predicted"/>
<dbReference type="AlphaFoldDB" id="A0A4Y5YFJ0"/>
<dbReference type="EMBL" id="CP041036">
    <property type="protein sequence ID" value="QDE31388.1"/>
    <property type="molecule type" value="Genomic_DNA"/>
</dbReference>
<accession>A0A4Y5YFJ0</accession>
<dbReference type="Proteomes" id="UP000319809">
    <property type="component" value="Chromosome"/>
</dbReference>
<protein>
    <submittedName>
        <fullName evidence="1">Uncharacterized protein</fullName>
    </submittedName>
</protein>
<evidence type="ECO:0000313" key="2">
    <source>
        <dbReference type="Proteomes" id="UP000319809"/>
    </source>
</evidence>
<keyword evidence="2" id="KW-1185">Reference proteome</keyword>
<reference evidence="1 2" key="1">
    <citation type="submission" date="2019-06" db="EMBL/GenBank/DDBJ databases">
        <title>The genome of Shewanella sp. SM1901.</title>
        <authorList>
            <person name="Cha Q."/>
        </authorList>
    </citation>
    <scope>NUCLEOTIDE SEQUENCE [LARGE SCALE GENOMIC DNA]</scope>
    <source>
        <strain evidence="1 2">SM1901</strain>
    </source>
</reference>